<proteinExistence type="inferred from homology"/>
<dbReference type="Gene3D" id="4.10.450.10">
    <property type="entry name" value="Glucose Oxidase, domain 2"/>
    <property type="match status" value="1"/>
</dbReference>
<feature type="non-terminal residue" evidence="6">
    <location>
        <position position="1"/>
    </location>
</feature>
<gene>
    <name evidence="6" type="ORF">ALC53_07905</name>
</gene>
<comment type="similarity">
    <text evidence="2">Belongs to the GMC oxidoreductase family.</text>
</comment>
<dbReference type="Proteomes" id="UP000078540">
    <property type="component" value="Unassembled WGS sequence"/>
</dbReference>
<evidence type="ECO:0000313" key="7">
    <source>
        <dbReference type="Proteomes" id="UP000078540"/>
    </source>
</evidence>
<dbReference type="GO" id="GO:0050660">
    <property type="term" value="F:flavin adenine dinucleotide binding"/>
    <property type="evidence" value="ECO:0007669"/>
    <property type="project" value="InterPro"/>
</dbReference>
<protein>
    <submittedName>
        <fullName evidence="6">Glucose dehydrogenase [acceptor]</fullName>
    </submittedName>
</protein>
<evidence type="ECO:0000313" key="6">
    <source>
        <dbReference type="EMBL" id="KYM81519.1"/>
    </source>
</evidence>
<dbReference type="AlphaFoldDB" id="A0A195BBE5"/>
<keyword evidence="7" id="KW-1185">Reference proteome</keyword>
<dbReference type="InterPro" id="IPR036188">
    <property type="entry name" value="FAD/NAD-bd_sf"/>
</dbReference>
<dbReference type="STRING" id="520822.A0A195BBE5"/>
<sequence>QLIHLKRALLEKRSEWENRHDKLILQTTPGRMLLNQEVLRRSEVSQFGAVYDFVVIKENFLMNIPLLVPLLQLSNDIGKELRYPLLDYNGKNVIGFSYAQATTINGTRMCSNRAYLHPARNRQNLHVTRRVTSGVKKVLINRAIGVEFIRHPRSINVFASKEMRQIWNKYSNTYRWTILSMLLKSKNRARAHTHTHTQLIIYEIRCMQVIGIHGL</sequence>
<evidence type="ECO:0000256" key="2">
    <source>
        <dbReference type="ARBA" id="ARBA00010790"/>
    </source>
</evidence>
<keyword evidence="3" id="KW-0285">Flavoprotein</keyword>
<comment type="cofactor">
    <cofactor evidence="1">
        <name>FAD</name>
        <dbReference type="ChEBI" id="CHEBI:57692"/>
    </cofactor>
</comment>
<dbReference type="Gene3D" id="3.30.560.10">
    <property type="entry name" value="Glucose Oxidase, domain 3"/>
    <property type="match status" value="1"/>
</dbReference>
<reference evidence="6 7" key="1">
    <citation type="submission" date="2015-09" db="EMBL/GenBank/DDBJ databases">
        <title>Atta colombica WGS genome.</title>
        <authorList>
            <person name="Nygaard S."/>
            <person name="Hu H."/>
            <person name="Boomsma J."/>
            <person name="Zhang G."/>
        </authorList>
    </citation>
    <scope>NUCLEOTIDE SEQUENCE [LARGE SCALE GENOMIC DNA]</scope>
    <source>
        <strain evidence="6">Treedump-2</strain>
        <tissue evidence="6">Whole body</tissue>
    </source>
</reference>
<name>A0A195BBE5_9HYME</name>
<keyword evidence="4" id="KW-0274">FAD</keyword>
<evidence type="ECO:0000256" key="1">
    <source>
        <dbReference type="ARBA" id="ARBA00001974"/>
    </source>
</evidence>
<evidence type="ECO:0000256" key="5">
    <source>
        <dbReference type="ARBA" id="ARBA00023002"/>
    </source>
</evidence>
<evidence type="ECO:0000256" key="3">
    <source>
        <dbReference type="ARBA" id="ARBA00022630"/>
    </source>
</evidence>
<dbReference type="Gene3D" id="3.50.50.60">
    <property type="entry name" value="FAD/NAD(P)-binding domain"/>
    <property type="match status" value="1"/>
</dbReference>
<dbReference type="InterPro" id="IPR027424">
    <property type="entry name" value="Glucose_Oxidase_domain_2"/>
</dbReference>
<accession>A0A195BBE5</accession>
<evidence type="ECO:0000256" key="4">
    <source>
        <dbReference type="ARBA" id="ARBA00022827"/>
    </source>
</evidence>
<dbReference type="PANTHER" id="PTHR11552:SF158">
    <property type="entry name" value="GH23626P-RELATED"/>
    <property type="match status" value="1"/>
</dbReference>
<dbReference type="EMBL" id="KQ976532">
    <property type="protein sequence ID" value="KYM81519.1"/>
    <property type="molecule type" value="Genomic_DNA"/>
</dbReference>
<dbReference type="PANTHER" id="PTHR11552">
    <property type="entry name" value="GLUCOSE-METHANOL-CHOLINE GMC OXIDOREDUCTASE"/>
    <property type="match status" value="1"/>
</dbReference>
<keyword evidence="5" id="KW-0560">Oxidoreductase</keyword>
<organism evidence="6 7">
    <name type="scientific">Atta colombica</name>
    <dbReference type="NCBI Taxonomy" id="520822"/>
    <lineage>
        <taxon>Eukaryota</taxon>
        <taxon>Metazoa</taxon>
        <taxon>Ecdysozoa</taxon>
        <taxon>Arthropoda</taxon>
        <taxon>Hexapoda</taxon>
        <taxon>Insecta</taxon>
        <taxon>Pterygota</taxon>
        <taxon>Neoptera</taxon>
        <taxon>Endopterygota</taxon>
        <taxon>Hymenoptera</taxon>
        <taxon>Apocrita</taxon>
        <taxon>Aculeata</taxon>
        <taxon>Formicoidea</taxon>
        <taxon>Formicidae</taxon>
        <taxon>Myrmicinae</taxon>
        <taxon>Atta</taxon>
    </lineage>
</organism>
<dbReference type="GO" id="GO:0016491">
    <property type="term" value="F:oxidoreductase activity"/>
    <property type="evidence" value="ECO:0007669"/>
    <property type="project" value="UniProtKB-KW"/>
</dbReference>
<dbReference type="InterPro" id="IPR012132">
    <property type="entry name" value="GMC_OxRdtase"/>
</dbReference>